<accession>A0A0F8W610</accession>
<sequence length="133" mass="15461">NQECIGAFKRKMVKFINNGPHTRIHIGPSEKRRRIGLNPGQEIDLPEEVGRMFNLDRVTEGKIGKTKVETKQFEKTQVSFYNKLISLKGIGYKTAKDIIGAFPTMKELIKAIKLKEHLPFRDDVVKKLRRKRW</sequence>
<reference evidence="1" key="1">
    <citation type="journal article" date="2015" name="Nature">
        <title>Complex archaea that bridge the gap between prokaryotes and eukaryotes.</title>
        <authorList>
            <person name="Spang A."/>
            <person name="Saw J.H."/>
            <person name="Jorgensen S.L."/>
            <person name="Zaremba-Niedzwiedzka K."/>
            <person name="Martijn J."/>
            <person name="Lind A.E."/>
            <person name="van Eijk R."/>
            <person name="Schleper C."/>
            <person name="Guy L."/>
            <person name="Ettema T.J."/>
        </authorList>
    </citation>
    <scope>NUCLEOTIDE SEQUENCE</scope>
</reference>
<protein>
    <submittedName>
        <fullName evidence="1">Uncharacterized protein</fullName>
    </submittedName>
</protein>
<name>A0A0F8W610_9ZZZZ</name>
<comment type="caution">
    <text evidence="1">The sequence shown here is derived from an EMBL/GenBank/DDBJ whole genome shotgun (WGS) entry which is preliminary data.</text>
</comment>
<evidence type="ECO:0000313" key="1">
    <source>
        <dbReference type="EMBL" id="KKK52107.1"/>
    </source>
</evidence>
<proteinExistence type="predicted"/>
<feature type="non-terminal residue" evidence="1">
    <location>
        <position position="1"/>
    </location>
</feature>
<gene>
    <name evidence="1" type="ORF">LCGC14_3108230</name>
</gene>
<organism evidence="1">
    <name type="scientific">marine sediment metagenome</name>
    <dbReference type="NCBI Taxonomy" id="412755"/>
    <lineage>
        <taxon>unclassified sequences</taxon>
        <taxon>metagenomes</taxon>
        <taxon>ecological metagenomes</taxon>
    </lineage>
</organism>
<dbReference type="EMBL" id="LAZR01067188">
    <property type="protein sequence ID" value="KKK52107.1"/>
    <property type="molecule type" value="Genomic_DNA"/>
</dbReference>
<dbReference type="AlphaFoldDB" id="A0A0F8W610"/>